<reference evidence="2" key="1">
    <citation type="submission" date="2018-11" db="EMBL/GenBank/DDBJ databases">
        <authorList>
            <consortium name="Genoscope - CEA"/>
            <person name="William W."/>
        </authorList>
    </citation>
    <scope>NUCLEOTIDE SEQUENCE</scope>
</reference>
<dbReference type="AlphaFoldDB" id="A0A3P6AJF9"/>
<evidence type="ECO:0000256" key="1">
    <source>
        <dbReference type="SAM" id="MobiDB-lite"/>
    </source>
</evidence>
<sequence>MDHASNLCSHIPTTSNIFHKARYGYEEKHRTKLQNPTRNVTKHNHSLYNPSHAVIRQSFDPNSQENNEKRKGYSCDGENGNRDVLVHHRHCYSSFSRKEKTNDKQEDEDFTKLFRPVEHILALASVHSTRSLGHFHGRWHARVLLQRGSR</sequence>
<accession>A0A3P6AJF9</accession>
<feature type="region of interest" description="Disordered" evidence="1">
    <location>
        <begin position="55"/>
        <end position="79"/>
    </location>
</feature>
<protein>
    <submittedName>
        <fullName evidence="2">Uncharacterized protein</fullName>
    </submittedName>
</protein>
<gene>
    <name evidence="2" type="ORF">BRAA02T05250Z</name>
</gene>
<evidence type="ECO:0000313" key="2">
    <source>
        <dbReference type="EMBL" id="VDC85340.1"/>
    </source>
</evidence>
<proteinExistence type="predicted"/>
<organism evidence="2">
    <name type="scientific">Brassica campestris</name>
    <name type="common">Field mustard</name>
    <dbReference type="NCBI Taxonomy" id="3711"/>
    <lineage>
        <taxon>Eukaryota</taxon>
        <taxon>Viridiplantae</taxon>
        <taxon>Streptophyta</taxon>
        <taxon>Embryophyta</taxon>
        <taxon>Tracheophyta</taxon>
        <taxon>Spermatophyta</taxon>
        <taxon>Magnoliopsida</taxon>
        <taxon>eudicotyledons</taxon>
        <taxon>Gunneridae</taxon>
        <taxon>Pentapetalae</taxon>
        <taxon>rosids</taxon>
        <taxon>malvids</taxon>
        <taxon>Brassicales</taxon>
        <taxon>Brassicaceae</taxon>
        <taxon>Brassiceae</taxon>
        <taxon>Brassica</taxon>
    </lineage>
</organism>
<dbReference type="EMBL" id="LR031573">
    <property type="protein sequence ID" value="VDC85340.1"/>
    <property type="molecule type" value="Genomic_DNA"/>
</dbReference>
<name>A0A3P6AJF9_BRACM</name>
<feature type="compositionally biased region" description="Basic and acidic residues" evidence="1">
    <location>
        <begin position="66"/>
        <end position="79"/>
    </location>
</feature>